<evidence type="ECO:0000259" key="2">
    <source>
        <dbReference type="Pfam" id="PF00892"/>
    </source>
</evidence>
<feature type="transmembrane region" description="Helical" evidence="1">
    <location>
        <begin position="35"/>
        <end position="53"/>
    </location>
</feature>
<proteinExistence type="predicted"/>
<gene>
    <name evidence="3" type="ORF">BC751_4289</name>
</gene>
<dbReference type="InterPro" id="IPR000620">
    <property type="entry name" value="EamA_dom"/>
</dbReference>
<dbReference type="EMBL" id="SGXG01000001">
    <property type="protein sequence ID" value="RZS98624.1"/>
    <property type="molecule type" value="Genomic_DNA"/>
</dbReference>
<keyword evidence="1" id="KW-1133">Transmembrane helix</keyword>
<dbReference type="PANTHER" id="PTHR22911:SF137">
    <property type="entry name" value="SOLUTE CARRIER FAMILY 35 MEMBER G2-RELATED"/>
    <property type="match status" value="1"/>
</dbReference>
<dbReference type="AlphaFoldDB" id="A0A4Q7PE14"/>
<feature type="transmembrane region" description="Helical" evidence="1">
    <location>
        <begin position="94"/>
        <end position="114"/>
    </location>
</feature>
<feature type="transmembrane region" description="Helical" evidence="1">
    <location>
        <begin position="182"/>
        <end position="206"/>
    </location>
</feature>
<comment type="caution">
    <text evidence="3">The sequence shown here is derived from an EMBL/GenBank/DDBJ whole genome shotgun (WGS) entry which is preliminary data.</text>
</comment>
<organism evidence="3 4">
    <name type="scientific">Cecembia calidifontis</name>
    <dbReference type="NCBI Taxonomy" id="1187080"/>
    <lineage>
        <taxon>Bacteria</taxon>
        <taxon>Pseudomonadati</taxon>
        <taxon>Bacteroidota</taxon>
        <taxon>Cytophagia</taxon>
        <taxon>Cytophagales</taxon>
        <taxon>Cyclobacteriaceae</taxon>
        <taxon>Cecembia</taxon>
    </lineage>
</organism>
<dbReference type="Pfam" id="PF00892">
    <property type="entry name" value="EamA"/>
    <property type="match status" value="2"/>
</dbReference>
<reference evidence="3 4" key="1">
    <citation type="submission" date="2019-02" db="EMBL/GenBank/DDBJ databases">
        <title>Genomic Encyclopedia of Archaeal and Bacterial Type Strains, Phase II (KMG-II): from individual species to whole genera.</title>
        <authorList>
            <person name="Goeker M."/>
        </authorList>
    </citation>
    <scope>NUCLEOTIDE SEQUENCE [LARGE SCALE GENOMIC DNA]</scope>
    <source>
        <strain evidence="3 4">DSM 21411</strain>
    </source>
</reference>
<name>A0A4Q7PE14_9BACT</name>
<dbReference type="RefSeq" id="WP_130277288.1">
    <property type="nucleotide sequence ID" value="NZ_SGXG01000001.1"/>
</dbReference>
<dbReference type="PANTHER" id="PTHR22911">
    <property type="entry name" value="ACYL-MALONYL CONDENSING ENZYME-RELATED"/>
    <property type="match status" value="1"/>
</dbReference>
<dbReference type="Proteomes" id="UP000292209">
    <property type="component" value="Unassembled WGS sequence"/>
</dbReference>
<feature type="transmembrane region" description="Helical" evidence="1">
    <location>
        <begin position="120"/>
        <end position="137"/>
    </location>
</feature>
<sequence length="292" mass="33000">MGSVTLLIFAVLLRIFSNPFSNVIQKQLTVNQHPFFVNFISYAVLAILSLFLIVDFPLHQLPVGFWFYVILGGICGAFGNGFLLKALELGQLSVLGPIIAYKSLVGIVFGFVLLGEVPGIWGFSGIVLIIFGSYFVLKDHSGKFSWRLFRQEAILYRFLALLLTGMQAVFDKQVILHSNLTLAFASWCFFGALFSLPILFLFRVDIQSEWAKMNQSYWVKYFFLILSIGFMVMSTNYTFSQMQVGPALALFQLSILITVFFGYRFFQEKHLLRKIIGSLIMIGGSVLIILLN</sequence>
<protein>
    <submittedName>
        <fullName evidence="3">EamA-like transporter family protein</fullName>
    </submittedName>
</protein>
<evidence type="ECO:0000313" key="4">
    <source>
        <dbReference type="Proteomes" id="UP000292209"/>
    </source>
</evidence>
<feature type="transmembrane region" description="Helical" evidence="1">
    <location>
        <begin position="275"/>
        <end position="291"/>
    </location>
</feature>
<feature type="transmembrane region" description="Helical" evidence="1">
    <location>
        <begin position="6"/>
        <end position="23"/>
    </location>
</feature>
<feature type="domain" description="EamA" evidence="2">
    <location>
        <begin position="8"/>
        <end position="137"/>
    </location>
</feature>
<keyword evidence="1" id="KW-0472">Membrane</keyword>
<feature type="transmembrane region" description="Helical" evidence="1">
    <location>
        <begin position="245"/>
        <end position="263"/>
    </location>
</feature>
<feature type="domain" description="EamA" evidence="2">
    <location>
        <begin position="153"/>
        <end position="289"/>
    </location>
</feature>
<dbReference type="OrthoDB" id="9795255at2"/>
<feature type="transmembrane region" description="Helical" evidence="1">
    <location>
        <begin position="153"/>
        <end position="170"/>
    </location>
</feature>
<keyword evidence="1" id="KW-0812">Transmembrane</keyword>
<evidence type="ECO:0000256" key="1">
    <source>
        <dbReference type="SAM" id="Phobius"/>
    </source>
</evidence>
<dbReference type="GO" id="GO:0016020">
    <property type="term" value="C:membrane"/>
    <property type="evidence" value="ECO:0007669"/>
    <property type="project" value="InterPro"/>
</dbReference>
<dbReference type="SUPFAM" id="SSF103481">
    <property type="entry name" value="Multidrug resistance efflux transporter EmrE"/>
    <property type="match status" value="2"/>
</dbReference>
<evidence type="ECO:0000313" key="3">
    <source>
        <dbReference type="EMBL" id="RZS98624.1"/>
    </source>
</evidence>
<keyword evidence="4" id="KW-1185">Reference proteome</keyword>
<accession>A0A4Q7PE14</accession>
<feature type="transmembrane region" description="Helical" evidence="1">
    <location>
        <begin position="65"/>
        <end position="87"/>
    </location>
</feature>
<feature type="transmembrane region" description="Helical" evidence="1">
    <location>
        <begin position="218"/>
        <end position="239"/>
    </location>
</feature>
<dbReference type="InterPro" id="IPR037185">
    <property type="entry name" value="EmrE-like"/>
</dbReference>